<dbReference type="Gene3D" id="3.10.490.10">
    <property type="entry name" value="Gamma-glutamyl cyclotransferase-like"/>
    <property type="match status" value="1"/>
</dbReference>
<feature type="active site" description="Proton acceptor" evidence="2">
    <location>
        <position position="122"/>
    </location>
</feature>
<dbReference type="Pfam" id="PF06094">
    <property type="entry name" value="GGACT"/>
    <property type="match status" value="1"/>
</dbReference>
<protein>
    <recommendedName>
        <fullName evidence="3">Gamma-glutamylcyclotransferase family protein</fullName>
    </recommendedName>
</protein>
<dbReference type="GO" id="GO:0061929">
    <property type="term" value="F:gamma-glutamylaminecyclotransferase activity"/>
    <property type="evidence" value="ECO:0007669"/>
    <property type="project" value="InterPro"/>
</dbReference>
<dbReference type="SUPFAM" id="SSF110857">
    <property type="entry name" value="Gamma-glutamyl cyclotransferase-like"/>
    <property type="match status" value="1"/>
</dbReference>
<reference evidence="5 6" key="1">
    <citation type="submission" date="2023-11" db="EMBL/GenBank/DDBJ databases">
        <title>Halocaridina rubra genome assembly.</title>
        <authorList>
            <person name="Smith C."/>
        </authorList>
    </citation>
    <scope>NUCLEOTIDE SEQUENCE [LARGE SCALE GENOMIC DNA]</scope>
    <source>
        <strain evidence="5">EP-1</strain>
        <tissue evidence="5">Whole</tissue>
    </source>
</reference>
<accession>A0AAN8WI12</accession>
<evidence type="ECO:0000256" key="3">
    <source>
        <dbReference type="RuleBase" id="RU367036"/>
    </source>
</evidence>
<evidence type="ECO:0000256" key="1">
    <source>
        <dbReference type="ARBA" id="ARBA00008861"/>
    </source>
</evidence>
<proteinExistence type="inferred from homology"/>
<dbReference type="EMBL" id="JAXCGZ010023340">
    <property type="protein sequence ID" value="KAK7013342.1"/>
    <property type="molecule type" value="Genomic_DNA"/>
</dbReference>
<evidence type="ECO:0000313" key="5">
    <source>
        <dbReference type="EMBL" id="KAK7013342.1"/>
    </source>
</evidence>
<dbReference type="InterPro" id="IPR009288">
    <property type="entry name" value="AIG2-like_dom"/>
</dbReference>
<comment type="similarity">
    <text evidence="1 3">Belongs to the gamma-glutamylcyclotransferase family.</text>
</comment>
<dbReference type="GO" id="GO:0005829">
    <property type="term" value="C:cytosol"/>
    <property type="evidence" value="ECO:0007669"/>
    <property type="project" value="TreeGrafter"/>
</dbReference>
<feature type="domain" description="Gamma-glutamylcyclotransferase AIG2-like" evidence="4">
    <location>
        <begin position="44"/>
        <end position="155"/>
    </location>
</feature>
<keyword evidence="6" id="KW-1185">Reference proteome</keyword>
<evidence type="ECO:0000256" key="2">
    <source>
        <dbReference type="PIRSR" id="PIRSR639126-1"/>
    </source>
</evidence>
<comment type="caution">
    <text evidence="5">The sequence shown here is derived from an EMBL/GenBank/DDBJ whole genome shotgun (WGS) entry which is preliminary data.</text>
</comment>
<evidence type="ECO:0000259" key="4">
    <source>
        <dbReference type="Pfam" id="PF06094"/>
    </source>
</evidence>
<name>A0AAN8WI12_HALRR</name>
<sequence length="190" mass="22035">MFQFFEGGTKCPVLSIPEEEEAVACLFKHMSRLMLKRIMPKNLVFVYGTLKRNEPNHNWLTKEENGQAKFIGIANMQEKYPLVIASRYNIPYTLAAPGKGENIEGEIYDVDDQMLASLDILEDHPKYYERKVRKALLQETGEEVECWIYLLHRYKPHMLELPFLTSYTAKGDHGLEYIVSEDDISDPDDI</sequence>
<dbReference type="PANTHER" id="PTHR12510:SF4">
    <property type="entry name" value="GAMMA-GLUTAMYLAMINECYCLOTRANSFERASE"/>
    <property type="match status" value="1"/>
</dbReference>
<dbReference type="InterPro" id="IPR039126">
    <property type="entry name" value="GGACT"/>
</dbReference>
<gene>
    <name evidence="5" type="ORF">SK128_018400</name>
</gene>
<organism evidence="5 6">
    <name type="scientific">Halocaridina rubra</name>
    <name type="common">Hawaiian red shrimp</name>
    <dbReference type="NCBI Taxonomy" id="373956"/>
    <lineage>
        <taxon>Eukaryota</taxon>
        <taxon>Metazoa</taxon>
        <taxon>Ecdysozoa</taxon>
        <taxon>Arthropoda</taxon>
        <taxon>Crustacea</taxon>
        <taxon>Multicrustacea</taxon>
        <taxon>Malacostraca</taxon>
        <taxon>Eumalacostraca</taxon>
        <taxon>Eucarida</taxon>
        <taxon>Decapoda</taxon>
        <taxon>Pleocyemata</taxon>
        <taxon>Caridea</taxon>
        <taxon>Atyoidea</taxon>
        <taxon>Atyidae</taxon>
        <taxon>Halocaridina</taxon>
    </lineage>
</organism>
<dbReference type="InterPro" id="IPR013024">
    <property type="entry name" value="GGCT-like"/>
</dbReference>
<dbReference type="CDD" id="cd06661">
    <property type="entry name" value="GGCT_like"/>
    <property type="match status" value="1"/>
</dbReference>
<dbReference type="PANTHER" id="PTHR12510">
    <property type="entry name" value="TROPONIN C-AKIN-1 PROTEIN"/>
    <property type="match status" value="1"/>
</dbReference>
<evidence type="ECO:0000313" key="6">
    <source>
        <dbReference type="Proteomes" id="UP001381693"/>
    </source>
</evidence>
<dbReference type="Proteomes" id="UP001381693">
    <property type="component" value="Unassembled WGS sequence"/>
</dbReference>
<dbReference type="AlphaFoldDB" id="A0AAN8WI12"/>
<dbReference type="InterPro" id="IPR036568">
    <property type="entry name" value="GGCT-like_sf"/>
</dbReference>